<dbReference type="Proteomes" id="UP000319578">
    <property type="component" value="Unassembled WGS sequence"/>
</dbReference>
<dbReference type="InterPro" id="IPR052524">
    <property type="entry name" value="MFS_Cyanate_Porter"/>
</dbReference>
<keyword evidence="1" id="KW-1133">Transmembrane helix</keyword>
<dbReference type="AlphaFoldDB" id="A0A0K9YJI9"/>
<organism evidence="3 4">
    <name type="scientific">Brevibacillus reuszeri</name>
    <dbReference type="NCBI Taxonomy" id="54915"/>
    <lineage>
        <taxon>Bacteria</taxon>
        <taxon>Bacillati</taxon>
        <taxon>Bacillota</taxon>
        <taxon>Bacilli</taxon>
        <taxon>Bacillales</taxon>
        <taxon>Paenibacillaceae</taxon>
        <taxon>Brevibacillus</taxon>
    </lineage>
</organism>
<dbReference type="RefSeq" id="WP_049742767.1">
    <property type="nucleotide sequence ID" value="NZ_BJON01000011.1"/>
</dbReference>
<evidence type="ECO:0000313" key="4">
    <source>
        <dbReference type="Proteomes" id="UP000036834"/>
    </source>
</evidence>
<evidence type="ECO:0008006" key="6">
    <source>
        <dbReference type="Google" id="ProtNLM"/>
    </source>
</evidence>
<reference evidence="4" key="1">
    <citation type="submission" date="2015-07" db="EMBL/GenBank/DDBJ databases">
        <title>Genome sequencing project for genomic taxonomy and phylogenomics of Bacillus-like bacteria.</title>
        <authorList>
            <person name="Liu B."/>
            <person name="Wang J."/>
            <person name="Zhu Y."/>
            <person name="Liu G."/>
            <person name="Chen Q."/>
            <person name="Chen Z."/>
            <person name="Lan J."/>
            <person name="Che J."/>
            <person name="Ge C."/>
            <person name="Shi H."/>
            <person name="Pan Z."/>
            <person name="Liu X."/>
        </authorList>
    </citation>
    <scope>NUCLEOTIDE SEQUENCE [LARGE SCALE GENOMIC DNA]</scope>
    <source>
        <strain evidence="4">DSM 9887</strain>
    </source>
</reference>
<dbReference type="Proteomes" id="UP000036834">
    <property type="component" value="Unassembled WGS sequence"/>
</dbReference>
<dbReference type="EMBL" id="LGIQ01000017">
    <property type="protein sequence ID" value="KNB68831.1"/>
    <property type="molecule type" value="Genomic_DNA"/>
</dbReference>
<dbReference type="PANTHER" id="PTHR23523">
    <property type="match status" value="1"/>
</dbReference>
<name>A0A0K9YJI9_9BACL</name>
<reference evidence="2 5" key="3">
    <citation type="submission" date="2019-06" db="EMBL/GenBank/DDBJ databases">
        <title>Whole genome shotgun sequence of Brevibacillus reuszeri NBRC 15719.</title>
        <authorList>
            <person name="Hosoyama A."/>
            <person name="Uohara A."/>
            <person name="Ohji S."/>
            <person name="Ichikawa N."/>
        </authorList>
    </citation>
    <scope>NUCLEOTIDE SEQUENCE [LARGE SCALE GENOMIC DNA]</scope>
    <source>
        <strain evidence="2 5">NBRC 15719</strain>
    </source>
</reference>
<accession>A0A0K9YJI9</accession>
<evidence type="ECO:0000313" key="5">
    <source>
        <dbReference type="Proteomes" id="UP000319578"/>
    </source>
</evidence>
<dbReference type="PATRIC" id="fig|54915.3.peg.781"/>
<protein>
    <recommendedName>
        <fullName evidence="6">Major facilitator superfamily (MFS) profile domain-containing protein</fullName>
    </recommendedName>
</protein>
<dbReference type="OrthoDB" id="9797740at2"/>
<dbReference type="STRING" id="54915.ADS79_33305"/>
<keyword evidence="1" id="KW-0812">Transmembrane</keyword>
<dbReference type="InterPro" id="IPR036259">
    <property type="entry name" value="MFS_trans_sf"/>
</dbReference>
<keyword evidence="5" id="KW-1185">Reference proteome</keyword>
<keyword evidence="1" id="KW-0472">Membrane</keyword>
<comment type="caution">
    <text evidence="3">The sequence shown here is derived from an EMBL/GenBank/DDBJ whole genome shotgun (WGS) entry which is preliminary data.</text>
</comment>
<evidence type="ECO:0000313" key="2">
    <source>
        <dbReference type="EMBL" id="GED69358.1"/>
    </source>
</evidence>
<evidence type="ECO:0000256" key="1">
    <source>
        <dbReference type="SAM" id="Phobius"/>
    </source>
</evidence>
<proteinExistence type="predicted"/>
<feature type="transmembrane region" description="Helical" evidence="1">
    <location>
        <begin position="58"/>
        <end position="79"/>
    </location>
</feature>
<gene>
    <name evidence="3" type="ORF">ADS79_33305</name>
    <name evidence="2" type="ORF">BRE01_30600</name>
</gene>
<evidence type="ECO:0000313" key="3">
    <source>
        <dbReference type="EMBL" id="KNB68831.1"/>
    </source>
</evidence>
<dbReference type="EMBL" id="BJON01000011">
    <property type="protein sequence ID" value="GED69358.1"/>
    <property type="molecule type" value="Genomic_DNA"/>
</dbReference>
<sequence length="92" mass="9755">MTIFEIVQIPANLLLPMDATTSGAEAASWTAMNQSVGYVMSAAGPIMLGWIQDVTGDFLFAVIGLIVINLVAMVVQFFAATVRTSQKMDTAA</sequence>
<dbReference type="SUPFAM" id="SSF103473">
    <property type="entry name" value="MFS general substrate transporter"/>
    <property type="match status" value="1"/>
</dbReference>
<reference evidence="3" key="2">
    <citation type="submission" date="2015-07" db="EMBL/GenBank/DDBJ databases">
        <title>MeaNS - Measles Nucleotide Surveillance Program.</title>
        <authorList>
            <person name="Tran T."/>
            <person name="Druce J."/>
        </authorList>
    </citation>
    <scope>NUCLEOTIDE SEQUENCE</scope>
    <source>
        <strain evidence="3">DSM 9887</strain>
    </source>
</reference>
<dbReference type="PANTHER" id="PTHR23523:SF2">
    <property type="entry name" value="2-NITROIMIDAZOLE TRANSPORTER"/>
    <property type="match status" value="1"/>
</dbReference>